<reference evidence="2 3" key="1">
    <citation type="submission" date="2018-07" db="EMBL/GenBank/DDBJ databases">
        <title>Lottiidibacillus patelloidae gen. nov., sp. nov., isolated from the intestinal tract of a marine limpet and the reclassification of B. taeanensis BH030017T, B. algicola KMM 3737T and B. hwajinpoensis SW-72T as genus Lottiidibacillus.</title>
        <authorList>
            <person name="Liu R."/>
            <person name="Huang Z."/>
        </authorList>
    </citation>
    <scope>NUCLEOTIDE SEQUENCE [LARGE SCALE GENOMIC DNA]</scope>
    <source>
        <strain evidence="2 3">BH030017</strain>
    </source>
</reference>
<gene>
    <name evidence="2" type="ORF">DS031_09645</name>
</gene>
<evidence type="ECO:0000313" key="3">
    <source>
        <dbReference type="Proteomes" id="UP000253314"/>
    </source>
</evidence>
<comment type="caution">
    <text evidence="2">The sequence shown here is derived from an EMBL/GenBank/DDBJ whole genome shotgun (WGS) entry which is preliminary data.</text>
</comment>
<accession>A0A366XVW9</accession>
<dbReference type="EMBL" id="QOCW01000008">
    <property type="protein sequence ID" value="RBW69786.1"/>
    <property type="molecule type" value="Genomic_DNA"/>
</dbReference>
<feature type="coiled-coil region" evidence="1">
    <location>
        <begin position="21"/>
        <end position="55"/>
    </location>
</feature>
<keyword evidence="3" id="KW-1185">Reference proteome</keyword>
<sequence>MKIVDELYHNLFLQIPSETLIEMLERIKQQKEQEIEHIKQKINKYQQKKSAEEALYQSMSPLRKFFTGRPASHHQAVEYIVHVKERLKLIEKIKQRITELDHILTTLRTNLSENEIVLSNAVIDELKQLREMEELQE</sequence>
<dbReference type="RefSeq" id="WP_113805869.1">
    <property type="nucleotide sequence ID" value="NZ_QOCW01000008.1"/>
</dbReference>
<evidence type="ECO:0000256" key="1">
    <source>
        <dbReference type="SAM" id="Coils"/>
    </source>
</evidence>
<name>A0A366XVW9_9BACI</name>
<organism evidence="2 3">
    <name type="scientific">Bacillus taeanensis</name>
    <dbReference type="NCBI Taxonomy" id="273032"/>
    <lineage>
        <taxon>Bacteria</taxon>
        <taxon>Bacillati</taxon>
        <taxon>Bacillota</taxon>
        <taxon>Bacilli</taxon>
        <taxon>Bacillales</taxon>
        <taxon>Bacillaceae</taxon>
        <taxon>Bacillus</taxon>
    </lineage>
</organism>
<dbReference type="Proteomes" id="UP000253314">
    <property type="component" value="Unassembled WGS sequence"/>
</dbReference>
<dbReference type="AlphaFoldDB" id="A0A366XVW9"/>
<protein>
    <recommendedName>
        <fullName evidence="4">DUF5082 domain-containing protein</fullName>
    </recommendedName>
</protein>
<dbReference type="OrthoDB" id="2887638at2"/>
<evidence type="ECO:0008006" key="4">
    <source>
        <dbReference type="Google" id="ProtNLM"/>
    </source>
</evidence>
<evidence type="ECO:0000313" key="2">
    <source>
        <dbReference type="EMBL" id="RBW69786.1"/>
    </source>
</evidence>
<keyword evidence="1" id="KW-0175">Coiled coil</keyword>
<proteinExistence type="predicted"/>